<accession>A0AAW2EM08</accession>
<dbReference type="AlphaFoldDB" id="A0AAW2EM08"/>
<keyword evidence="2" id="KW-1185">Reference proteome</keyword>
<organism evidence="1 2">
    <name type="scientific">Cardiocondyla obscurior</name>
    <dbReference type="NCBI Taxonomy" id="286306"/>
    <lineage>
        <taxon>Eukaryota</taxon>
        <taxon>Metazoa</taxon>
        <taxon>Ecdysozoa</taxon>
        <taxon>Arthropoda</taxon>
        <taxon>Hexapoda</taxon>
        <taxon>Insecta</taxon>
        <taxon>Pterygota</taxon>
        <taxon>Neoptera</taxon>
        <taxon>Endopterygota</taxon>
        <taxon>Hymenoptera</taxon>
        <taxon>Apocrita</taxon>
        <taxon>Aculeata</taxon>
        <taxon>Formicoidea</taxon>
        <taxon>Formicidae</taxon>
        <taxon>Myrmicinae</taxon>
        <taxon>Cardiocondyla</taxon>
    </lineage>
</organism>
<dbReference type="Proteomes" id="UP001430953">
    <property type="component" value="Unassembled WGS sequence"/>
</dbReference>
<evidence type="ECO:0000313" key="1">
    <source>
        <dbReference type="EMBL" id="KAL0104162.1"/>
    </source>
</evidence>
<reference evidence="1 2" key="1">
    <citation type="submission" date="2023-03" db="EMBL/GenBank/DDBJ databases">
        <title>High recombination rates correlate with genetic variation in Cardiocondyla obscurior ants.</title>
        <authorList>
            <person name="Errbii M."/>
        </authorList>
    </citation>
    <scope>NUCLEOTIDE SEQUENCE [LARGE SCALE GENOMIC DNA]</scope>
    <source>
        <strain evidence="1">Alpha-2009</strain>
        <tissue evidence="1">Whole body</tissue>
    </source>
</reference>
<name>A0AAW2EM08_9HYME</name>
<comment type="caution">
    <text evidence="1">The sequence shown here is derived from an EMBL/GenBank/DDBJ whole genome shotgun (WGS) entry which is preliminary data.</text>
</comment>
<proteinExistence type="predicted"/>
<sequence>MINTYTELKHALKSFALFMCPLRVRRGSRINEWRESAQSTLSHLRCSSDYPHIALSLAFITHQKTEYPIGLSGARSKGIEANRLRITYGNRLRHVDMINAYMELKHALKSFALFMCPLRVRRESRITSGYVSAPPNMRITSDKNERLSSTCAALGRRKEE</sequence>
<protein>
    <submittedName>
        <fullName evidence="1">Uncharacterized protein</fullName>
    </submittedName>
</protein>
<dbReference type="EMBL" id="JADYXP020000020">
    <property type="protein sequence ID" value="KAL0104162.1"/>
    <property type="molecule type" value="Genomic_DNA"/>
</dbReference>
<gene>
    <name evidence="1" type="ORF">PUN28_017100</name>
</gene>
<evidence type="ECO:0000313" key="2">
    <source>
        <dbReference type="Proteomes" id="UP001430953"/>
    </source>
</evidence>